<feature type="non-terminal residue" evidence="1">
    <location>
        <position position="1"/>
    </location>
</feature>
<sequence>ENCRKFTGYCSLITGQEGIDHIGPHWFKRDLLFYRGTGFDWRLANDCHRYGNHRSLPGASETNPVDFMRLEEETPKMAGTEEHSYIKKAYLQAWPRISTRDNREQLQQVARARLDPGTAGLRNDQQSRCFLSAALIVTVVPIFQKDGMPGTVLHSGIPKHNTMKERSRLGWILSPMAKASAWCLCSLSDQMSHILAVKCTHKRDSFILALI</sequence>
<dbReference type="EMBL" id="CALNXI010000043">
    <property type="protein sequence ID" value="CAH3016553.1"/>
    <property type="molecule type" value="Genomic_DNA"/>
</dbReference>
<proteinExistence type="predicted"/>
<protein>
    <submittedName>
        <fullName evidence="1">Uncharacterized protein</fullName>
    </submittedName>
</protein>
<dbReference type="Proteomes" id="UP001159427">
    <property type="component" value="Unassembled WGS sequence"/>
</dbReference>
<evidence type="ECO:0000313" key="2">
    <source>
        <dbReference type="Proteomes" id="UP001159427"/>
    </source>
</evidence>
<gene>
    <name evidence="1" type="ORF">PEVE_00030382</name>
</gene>
<evidence type="ECO:0000313" key="1">
    <source>
        <dbReference type="EMBL" id="CAH3016553.1"/>
    </source>
</evidence>
<reference evidence="1 2" key="1">
    <citation type="submission" date="2022-05" db="EMBL/GenBank/DDBJ databases">
        <authorList>
            <consortium name="Genoscope - CEA"/>
            <person name="William W."/>
        </authorList>
    </citation>
    <scope>NUCLEOTIDE SEQUENCE [LARGE SCALE GENOMIC DNA]</scope>
</reference>
<keyword evidence="2" id="KW-1185">Reference proteome</keyword>
<organism evidence="1 2">
    <name type="scientific">Porites evermanni</name>
    <dbReference type="NCBI Taxonomy" id="104178"/>
    <lineage>
        <taxon>Eukaryota</taxon>
        <taxon>Metazoa</taxon>
        <taxon>Cnidaria</taxon>
        <taxon>Anthozoa</taxon>
        <taxon>Hexacorallia</taxon>
        <taxon>Scleractinia</taxon>
        <taxon>Fungiina</taxon>
        <taxon>Poritidae</taxon>
        <taxon>Porites</taxon>
    </lineage>
</organism>
<name>A0ABN8LM07_9CNID</name>
<accession>A0ABN8LM07</accession>
<comment type="caution">
    <text evidence="1">The sequence shown here is derived from an EMBL/GenBank/DDBJ whole genome shotgun (WGS) entry which is preliminary data.</text>
</comment>